<keyword evidence="7" id="KW-0378">Hydrolase</keyword>
<keyword evidence="6" id="KW-0255">Endonuclease</keyword>
<dbReference type="InterPro" id="IPR052117">
    <property type="entry name" value="Cas10/Csm1_subtype-III-A"/>
</dbReference>
<organism evidence="13 14">
    <name type="scientific">Anaerolinea thermolimosa</name>
    <dbReference type="NCBI Taxonomy" id="229919"/>
    <lineage>
        <taxon>Bacteria</taxon>
        <taxon>Bacillati</taxon>
        <taxon>Chloroflexota</taxon>
        <taxon>Anaerolineae</taxon>
        <taxon>Anaerolineales</taxon>
        <taxon>Anaerolineaceae</taxon>
        <taxon>Anaerolinea</taxon>
    </lineage>
</organism>
<keyword evidence="5" id="KW-0547">Nucleotide-binding</keyword>
<dbReference type="PROSITE" id="PS50887">
    <property type="entry name" value="GGDEF"/>
    <property type="match status" value="1"/>
</dbReference>
<dbReference type="InterPro" id="IPR041062">
    <property type="entry name" value="Csm1_B"/>
</dbReference>
<evidence type="ECO:0000256" key="5">
    <source>
        <dbReference type="ARBA" id="ARBA00022741"/>
    </source>
</evidence>
<gene>
    <name evidence="13" type="primary">cas10</name>
    <name evidence="13" type="ORF">DEQ80_10450</name>
</gene>
<dbReference type="NCBIfam" id="TIGR02578">
    <property type="entry name" value="cas_TM1811_Csm1"/>
    <property type="match status" value="1"/>
</dbReference>
<dbReference type="EMBL" id="DPBP01000041">
    <property type="protein sequence ID" value="HCE18268.1"/>
    <property type="molecule type" value="Genomic_DNA"/>
</dbReference>
<keyword evidence="3" id="KW-0808">Transferase</keyword>
<dbReference type="InterPro" id="IPR043128">
    <property type="entry name" value="Rev_trsase/Diguanyl_cyclase"/>
</dbReference>
<dbReference type="Gene3D" id="3.30.70.270">
    <property type="match status" value="1"/>
</dbReference>
<dbReference type="PANTHER" id="PTHR36528:SF1">
    <property type="entry name" value="CRISPR SYSTEM SINGLE-STRAND-SPECIFIC DEOXYRIBONUCLEASE CAS10_CSM1 (SUBTYPE III-A)"/>
    <property type="match status" value="1"/>
</dbReference>
<evidence type="ECO:0000259" key="12">
    <source>
        <dbReference type="PROSITE" id="PS50887"/>
    </source>
</evidence>
<dbReference type="PANTHER" id="PTHR36528">
    <property type="entry name" value="CRISPR SYSTEM SINGLE-STRAND-SPECIFIC DEOXYRIBONUCLEASE CAS10/CSM1 (SUBTYPE III-A)"/>
    <property type="match status" value="1"/>
</dbReference>
<evidence type="ECO:0000256" key="6">
    <source>
        <dbReference type="ARBA" id="ARBA00022759"/>
    </source>
</evidence>
<feature type="domain" description="GGDEF" evidence="12">
    <location>
        <begin position="554"/>
        <end position="697"/>
    </location>
</feature>
<evidence type="ECO:0000256" key="9">
    <source>
        <dbReference type="ARBA" id="ARBA00022840"/>
    </source>
</evidence>
<dbReference type="GO" id="GO:0016740">
    <property type="term" value="F:transferase activity"/>
    <property type="evidence" value="ECO:0007669"/>
    <property type="project" value="UniProtKB-KW"/>
</dbReference>
<evidence type="ECO:0000256" key="8">
    <source>
        <dbReference type="ARBA" id="ARBA00022839"/>
    </source>
</evidence>
<dbReference type="GO" id="GO:0004527">
    <property type="term" value="F:exonuclease activity"/>
    <property type="evidence" value="ECO:0007669"/>
    <property type="project" value="UniProtKB-KW"/>
</dbReference>
<dbReference type="GO" id="GO:0005524">
    <property type="term" value="F:ATP binding"/>
    <property type="evidence" value="ECO:0007669"/>
    <property type="project" value="UniProtKB-KW"/>
</dbReference>
<name>A0A3D1JKJ0_9CHLR</name>
<evidence type="ECO:0000256" key="4">
    <source>
        <dbReference type="ARBA" id="ARBA00022722"/>
    </source>
</evidence>
<evidence type="ECO:0000256" key="2">
    <source>
        <dbReference type="ARBA" id="ARBA00014333"/>
    </source>
</evidence>
<sequence length="814" mass="91395">MEDRVIFAALAGLLHDVGKIEQRAQDAPWNPPEGYNPEGQPVHAGWTEYFIQHSVPAAYHRPALQGVYHHRPEDSPAEDRRLGWVVSLADKLSAGERADDEPAGPGNRPPQQMLSIFDRVGAYRDRPGLAHHYLPLSELRLAREALFPVGQSSPDDTRRLYEALRDRLREEARNDPGDAETYLENLLGAFQRNAWSIPSAYYHSMPDVSLYDHARMTAALAVCVDELPDQQIIRLVEALRADFAHAATPEQKTMLDAPVALLVGGDISGIQSFIYTLSARRAAQTLRGRSFYLQLLNEAILRYVLRELGIPLTNVIYAGGGHFYLLAPLSAAKKLPDLQRQITRTLLKHHGTGLYMALGWAEVPASGFSIGRFSRTWDRMHAALRRVKQQKYRELGEDLREVFRVQPHGGNQEKLCSVCGEEKEDCQPLEDEPGEELGRICGLCASFFRAFGRRLPEASYALLTLGAPQPREAGSALDVLAEFGLGIQFYDANRRLLPDGAELPGAERGVLWALDDPRGWPEVSLPAARGLRYTVNRVPHETFDKLQERSHGMKRLGVLRMDVDDLGALFRAGFGEGEKSIATVARLSTLSFQLSVFFEGWVKRICEEVSGDRIYAVYSGGDDLFLIAPWHLVPGLARRIAEDFSQYASANPDVHISGGMAFIHGKYPVYQAAEDAHDALEQAKQRPGKRSFAFLGEAWGWDEFAALEQRFTTLVQVIQEQGGPHSLLQVLQRLADLYRSRRGGGNRPLWGPWMWLGDYQLKRMIEQAKNKPDLRASLQEIYAELSPLYHSLPLWGKAARWAQLYLRNDKEESR</sequence>
<dbReference type="Proteomes" id="UP000264141">
    <property type="component" value="Unassembled WGS sequence"/>
</dbReference>
<dbReference type="SUPFAM" id="SSF109604">
    <property type="entry name" value="HD-domain/PDEase-like"/>
    <property type="match status" value="1"/>
</dbReference>
<protein>
    <recommendedName>
        <fullName evidence="2">CRISPR system single-strand-specific deoxyribonuclease Cas10/Csm1 (subtype III-A)</fullName>
    </recommendedName>
    <alternativeName>
        <fullName evidence="11">Cyclic oligoadenylate synthase</fullName>
    </alternativeName>
</protein>
<evidence type="ECO:0000256" key="7">
    <source>
        <dbReference type="ARBA" id="ARBA00022801"/>
    </source>
</evidence>
<evidence type="ECO:0000256" key="10">
    <source>
        <dbReference type="ARBA" id="ARBA00023118"/>
    </source>
</evidence>
<dbReference type="STRING" id="229919.GCA_001050195_00200"/>
<dbReference type="GO" id="GO:0051607">
    <property type="term" value="P:defense response to virus"/>
    <property type="evidence" value="ECO:0007669"/>
    <property type="project" value="UniProtKB-KW"/>
</dbReference>
<dbReference type="Pfam" id="PF22335">
    <property type="entry name" value="Cas10-Cmr2_palm2"/>
    <property type="match status" value="1"/>
</dbReference>
<keyword evidence="4" id="KW-0540">Nuclease</keyword>
<evidence type="ECO:0000313" key="13">
    <source>
        <dbReference type="EMBL" id="HCE18268.1"/>
    </source>
</evidence>
<keyword evidence="9" id="KW-0067">ATP-binding</keyword>
<dbReference type="GO" id="GO:0004519">
    <property type="term" value="F:endonuclease activity"/>
    <property type="evidence" value="ECO:0007669"/>
    <property type="project" value="UniProtKB-KW"/>
</dbReference>
<evidence type="ECO:0000256" key="11">
    <source>
        <dbReference type="ARBA" id="ARBA00032922"/>
    </source>
</evidence>
<keyword evidence="10" id="KW-0051">Antiviral defense</keyword>
<dbReference type="OrthoDB" id="9768769at2"/>
<keyword evidence="8" id="KW-0269">Exonuclease</keyword>
<accession>A0A3D1JKJ0</accession>
<comment type="similarity">
    <text evidence="1">Belongs to the CRISPR-associated Cas10/Csm1 family.</text>
</comment>
<evidence type="ECO:0000313" key="14">
    <source>
        <dbReference type="Proteomes" id="UP000264141"/>
    </source>
</evidence>
<dbReference type="InterPro" id="IPR054767">
    <property type="entry name" value="Cas10-Cmr2_palm2"/>
</dbReference>
<dbReference type="RefSeq" id="WP_062188862.1">
    <property type="nucleotide sequence ID" value="NZ_DF967965.1"/>
</dbReference>
<dbReference type="Pfam" id="PF18211">
    <property type="entry name" value="Csm1_B"/>
    <property type="match status" value="1"/>
</dbReference>
<dbReference type="InterPro" id="IPR000160">
    <property type="entry name" value="GGDEF_dom"/>
</dbReference>
<comment type="caution">
    <text evidence="13">The sequence shown here is derived from an EMBL/GenBank/DDBJ whole genome shotgun (WGS) entry which is preliminary data.</text>
</comment>
<evidence type="ECO:0000256" key="1">
    <source>
        <dbReference type="ARBA" id="ARBA00005700"/>
    </source>
</evidence>
<dbReference type="AlphaFoldDB" id="A0A3D1JKJ0"/>
<proteinExistence type="inferred from homology"/>
<dbReference type="InterPro" id="IPR013408">
    <property type="entry name" value="Cas10/Csm1"/>
</dbReference>
<evidence type="ECO:0000256" key="3">
    <source>
        <dbReference type="ARBA" id="ARBA00022679"/>
    </source>
</evidence>
<reference evidence="13 14" key="1">
    <citation type="journal article" date="2018" name="Nat. Biotechnol.">
        <title>A standardized bacterial taxonomy based on genome phylogeny substantially revises the tree of life.</title>
        <authorList>
            <person name="Parks D.H."/>
            <person name="Chuvochina M."/>
            <person name="Waite D.W."/>
            <person name="Rinke C."/>
            <person name="Skarshewski A."/>
            <person name="Chaumeil P.A."/>
            <person name="Hugenholtz P."/>
        </authorList>
    </citation>
    <scope>NUCLEOTIDE SEQUENCE [LARGE SCALE GENOMIC DNA]</scope>
    <source>
        <strain evidence="13">UBA8781</strain>
    </source>
</reference>